<dbReference type="Proteomes" id="UP000250235">
    <property type="component" value="Unassembled WGS sequence"/>
</dbReference>
<dbReference type="AlphaFoldDB" id="A0A2Z7AUC6"/>
<sequence>MLGIHSYKQPEPAQKQTTEPRTCTSTTEQTNNTGSIYVSTKLFHRGSMGPDFGQAQAPMEQTQTKTPASHLARTRTQEQKGHHSGVTQPVTIQDNGYTQRYLATTEPKPSHKHGTTTYHSVARNPLT</sequence>
<feature type="compositionally biased region" description="Low complexity" evidence="1">
    <location>
        <begin position="16"/>
        <end position="33"/>
    </location>
</feature>
<name>A0A2Z7AUC6_9LAMI</name>
<organism evidence="2 3">
    <name type="scientific">Dorcoceras hygrometricum</name>
    <dbReference type="NCBI Taxonomy" id="472368"/>
    <lineage>
        <taxon>Eukaryota</taxon>
        <taxon>Viridiplantae</taxon>
        <taxon>Streptophyta</taxon>
        <taxon>Embryophyta</taxon>
        <taxon>Tracheophyta</taxon>
        <taxon>Spermatophyta</taxon>
        <taxon>Magnoliopsida</taxon>
        <taxon>eudicotyledons</taxon>
        <taxon>Gunneridae</taxon>
        <taxon>Pentapetalae</taxon>
        <taxon>asterids</taxon>
        <taxon>lamiids</taxon>
        <taxon>Lamiales</taxon>
        <taxon>Gesneriaceae</taxon>
        <taxon>Didymocarpoideae</taxon>
        <taxon>Trichosporeae</taxon>
        <taxon>Loxocarpinae</taxon>
        <taxon>Dorcoceras</taxon>
    </lineage>
</organism>
<feature type="region of interest" description="Disordered" evidence="1">
    <location>
        <begin position="1"/>
        <end position="127"/>
    </location>
</feature>
<evidence type="ECO:0000313" key="3">
    <source>
        <dbReference type="Proteomes" id="UP000250235"/>
    </source>
</evidence>
<reference evidence="2 3" key="1">
    <citation type="journal article" date="2015" name="Proc. Natl. Acad. Sci. U.S.A.">
        <title>The resurrection genome of Boea hygrometrica: A blueprint for survival of dehydration.</title>
        <authorList>
            <person name="Xiao L."/>
            <person name="Yang G."/>
            <person name="Zhang L."/>
            <person name="Yang X."/>
            <person name="Zhao S."/>
            <person name="Ji Z."/>
            <person name="Zhou Q."/>
            <person name="Hu M."/>
            <person name="Wang Y."/>
            <person name="Chen M."/>
            <person name="Xu Y."/>
            <person name="Jin H."/>
            <person name="Xiao X."/>
            <person name="Hu G."/>
            <person name="Bao F."/>
            <person name="Hu Y."/>
            <person name="Wan P."/>
            <person name="Li L."/>
            <person name="Deng X."/>
            <person name="Kuang T."/>
            <person name="Xiang C."/>
            <person name="Zhu J.K."/>
            <person name="Oliver M.J."/>
            <person name="He Y."/>
        </authorList>
    </citation>
    <scope>NUCLEOTIDE SEQUENCE [LARGE SCALE GENOMIC DNA]</scope>
    <source>
        <strain evidence="3">cv. XS01</strain>
    </source>
</reference>
<accession>A0A2Z7AUC6</accession>
<proteinExistence type="predicted"/>
<feature type="compositionally biased region" description="Polar residues" evidence="1">
    <location>
        <begin position="85"/>
        <end position="102"/>
    </location>
</feature>
<evidence type="ECO:0000256" key="1">
    <source>
        <dbReference type="SAM" id="MobiDB-lite"/>
    </source>
</evidence>
<protein>
    <submittedName>
        <fullName evidence="2">Uncharacterized protein</fullName>
    </submittedName>
</protein>
<gene>
    <name evidence="2" type="ORF">F511_01956</name>
</gene>
<keyword evidence="3" id="KW-1185">Reference proteome</keyword>
<evidence type="ECO:0000313" key="2">
    <source>
        <dbReference type="EMBL" id="KZV24986.1"/>
    </source>
</evidence>
<dbReference type="EMBL" id="KV012487">
    <property type="protein sequence ID" value="KZV24986.1"/>
    <property type="molecule type" value="Genomic_DNA"/>
</dbReference>